<accession>A0ABR2JR63</accession>
<organism evidence="1 2">
    <name type="scientific">Tritrichomonas musculus</name>
    <dbReference type="NCBI Taxonomy" id="1915356"/>
    <lineage>
        <taxon>Eukaryota</taxon>
        <taxon>Metamonada</taxon>
        <taxon>Parabasalia</taxon>
        <taxon>Tritrichomonadida</taxon>
        <taxon>Tritrichomonadidae</taxon>
        <taxon>Tritrichomonas</taxon>
    </lineage>
</organism>
<gene>
    <name evidence="1" type="ORF">M9Y10_004128</name>
</gene>
<sequence>MTARSLNIVEMVPINESHNNYKYQFNEKDVNNPNIRELMGLCPANIHILSDRDNDVIRYKLVTPDEFNKKSPNKKCEEEENDLYYSDSYFKDKEYMPYIHIQLESIEEKTYLEQYPNFPLIQKLEHHKDQIFIGKMEMIREDLDL</sequence>
<dbReference type="EMBL" id="JAPFFF010000010">
    <property type="protein sequence ID" value="KAK8881392.1"/>
    <property type="molecule type" value="Genomic_DNA"/>
</dbReference>
<evidence type="ECO:0000313" key="1">
    <source>
        <dbReference type="EMBL" id="KAK8881392.1"/>
    </source>
</evidence>
<dbReference type="Proteomes" id="UP001470230">
    <property type="component" value="Unassembled WGS sequence"/>
</dbReference>
<proteinExistence type="predicted"/>
<protein>
    <submittedName>
        <fullName evidence="1">Uncharacterized protein</fullName>
    </submittedName>
</protein>
<comment type="caution">
    <text evidence="1">The sequence shown here is derived from an EMBL/GenBank/DDBJ whole genome shotgun (WGS) entry which is preliminary data.</text>
</comment>
<evidence type="ECO:0000313" key="2">
    <source>
        <dbReference type="Proteomes" id="UP001470230"/>
    </source>
</evidence>
<name>A0ABR2JR63_9EUKA</name>
<keyword evidence="2" id="KW-1185">Reference proteome</keyword>
<reference evidence="1 2" key="1">
    <citation type="submission" date="2024-04" db="EMBL/GenBank/DDBJ databases">
        <title>Tritrichomonas musculus Genome.</title>
        <authorList>
            <person name="Alves-Ferreira E."/>
            <person name="Grigg M."/>
            <person name="Lorenzi H."/>
            <person name="Galac M."/>
        </authorList>
    </citation>
    <scope>NUCLEOTIDE SEQUENCE [LARGE SCALE GENOMIC DNA]</scope>
    <source>
        <strain evidence="1 2">EAF2021</strain>
    </source>
</reference>